<dbReference type="PRINTS" id="PR00081">
    <property type="entry name" value="GDHRDH"/>
</dbReference>
<dbReference type="InterPro" id="IPR036291">
    <property type="entry name" value="NAD(P)-bd_dom_sf"/>
</dbReference>
<dbReference type="InterPro" id="IPR020904">
    <property type="entry name" value="Sc_DH/Rdtase_CS"/>
</dbReference>
<evidence type="ECO:0000259" key="3">
    <source>
        <dbReference type="SMART" id="SM00822"/>
    </source>
</evidence>
<accession>A0A2K9ZDA7</accession>
<reference evidence="4 5" key="1">
    <citation type="submission" date="2017-11" db="EMBL/GenBank/DDBJ databases">
        <title>Complete genome of Rhizobium leguminosarum Norway, an ineffective micro-symbiont.</title>
        <authorList>
            <person name="Hoffrichter A."/>
            <person name="Liang J."/>
            <person name="Brachmann A."/>
            <person name="Marin M."/>
        </authorList>
    </citation>
    <scope>NUCLEOTIDE SEQUENCE [LARGE SCALE GENOMIC DNA]</scope>
    <source>
        <strain evidence="4 5">Norway</strain>
        <plasmid evidence="5">Plasmid prln1</plasmid>
    </source>
</reference>
<dbReference type="FunFam" id="3.40.50.720:FF:000084">
    <property type="entry name" value="Short-chain dehydrogenase reductase"/>
    <property type="match status" value="1"/>
</dbReference>
<dbReference type="SUPFAM" id="SSF51735">
    <property type="entry name" value="NAD(P)-binding Rossmann-fold domains"/>
    <property type="match status" value="1"/>
</dbReference>
<dbReference type="EMBL" id="CP025013">
    <property type="protein sequence ID" value="AUW46021.1"/>
    <property type="molecule type" value="Genomic_DNA"/>
</dbReference>
<dbReference type="InterPro" id="IPR057326">
    <property type="entry name" value="KR_dom"/>
</dbReference>
<dbReference type="PRINTS" id="PR00080">
    <property type="entry name" value="SDRFAMILY"/>
</dbReference>
<name>A0A2K9ZDA7_RHILE</name>
<dbReference type="Proteomes" id="UP000238523">
    <property type="component" value="Plasmid pRLN1"/>
</dbReference>
<dbReference type="PANTHER" id="PTHR42879">
    <property type="entry name" value="3-OXOACYL-(ACYL-CARRIER-PROTEIN) REDUCTASE"/>
    <property type="match status" value="1"/>
</dbReference>
<dbReference type="Gene3D" id="3.40.50.720">
    <property type="entry name" value="NAD(P)-binding Rossmann-like Domain"/>
    <property type="match status" value="1"/>
</dbReference>
<protein>
    <recommendedName>
        <fullName evidence="3">Ketoreductase domain-containing protein</fullName>
    </recommendedName>
</protein>
<evidence type="ECO:0000256" key="1">
    <source>
        <dbReference type="ARBA" id="ARBA00006484"/>
    </source>
</evidence>
<proteinExistence type="inferred from homology"/>
<sequence length="269" mass="28159">MDLKLEGKVALVTGSSKGIGEGVAKGLAREGTIVIIHGRNKAKTEDVAHDIVAQGGHAYAVVGDLTHDDEVQRLVADAQAFVRPVDILVNNAGGSGETEDWATTRLETWAAGYDRNVLAAVRVTARLLPGMRAAKWGRVVNISSLAGLMPSSKRPDYAAAKAAMIAMTASLAKAVAADGITANTVSPGTIHSVSLDEAFRKVALNHGIAVDAPWTEIEQTVLPMFAQVPVGRVGTLEEIADAIAFLVSPRASYITGTNLRLDGGMWPGC</sequence>
<evidence type="ECO:0000313" key="5">
    <source>
        <dbReference type="Proteomes" id="UP000238523"/>
    </source>
</evidence>
<organism evidence="4 5">
    <name type="scientific">Rhizobium leguminosarum</name>
    <dbReference type="NCBI Taxonomy" id="384"/>
    <lineage>
        <taxon>Bacteria</taxon>
        <taxon>Pseudomonadati</taxon>
        <taxon>Pseudomonadota</taxon>
        <taxon>Alphaproteobacteria</taxon>
        <taxon>Hyphomicrobiales</taxon>
        <taxon>Rhizobiaceae</taxon>
        <taxon>Rhizobium/Agrobacterium group</taxon>
        <taxon>Rhizobium</taxon>
    </lineage>
</organism>
<dbReference type="InterPro" id="IPR050259">
    <property type="entry name" value="SDR"/>
</dbReference>
<feature type="domain" description="Ketoreductase" evidence="3">
    <location>
        <begin position="8"/>
        <end position="183"/>
    </location>
</feature>
<dbReference type="AlphaFoldDB" id="A0A2K9ZDA7"/>
<keyword evidence="4" id="KW-0614">Plasmid</keyword>
<geneLocation type="plasmid" evidence="5">
    <name>prln1</name>
</geneLocation>
<evidence type="ECO:0000313" key="4">
    <source>
        <dbReference type="EMBL" id="AUW46021.1"/>
    </source>
</evidence>
<dbReference type="PROSITE" id="PS00061">
    <property type="entry name" value="ADH_SHORT"/>
    <property type="match status" value="1"/>
</dbReference>
<dbReference type="Pfam" id="PF00106">
    <property type="entry name" value="adh_short"/>
    <property type="match status" value="1"/>
</dbReference>
<comment type="similarity">
    <text evidence="1 2">Belongs to the short-chain dehydrogenases/reductases (SDR) family.</text>
</comment>
<dbReference type="SMART" id="SM00822">
    <property type="entry name" value="PKS_KR"/>
    <property type="match status" value="1"/>
</dbReference>
<dbReference type="InterPro" id="IPR002347">
    <property type="entry name" value="SDR_fam"/>
</dbReference>
<evidence type="ECO:0000256" key="2">
    <source>
        <dbReference type="RuleBase" id="RU000363"/>
    </source>
</evidence>
<gene>
    <name evidence="4" type="ORF">CUJ84_pRLN1000561</name>
</gene>
<dbReference type="RefSeq" id="WP_105008732.1">
    <property type="nucleotide sequence ID" value="NZ_CP025013.1"/>
</dbReference>
<dbReference type="GO" id="GO:0032787">
    <property type="term" value="P:monocarboxylic acid metabolic process"/>
    <property type="evidence" value="ECO:0007669"/>
    <property type="project" value="UniProtKB-ARBA"/>
</dbReference>